<dbReference type="InterPro" id="IPR004821">
    <property type="entry name" value="Cyt_trans-like"/>
</dbReference>
<gene>
    <name evidence="2" type="ORF">NDN08_004224</name>
</gene>
<dbReference type="GO" id="GO:0016887">
    <property type="term" value="F:ATP hydrolysis activity"/>
    <property type="evidence" value="ECO:0007669"/>
    <property type="project" value="TreeGrafter"/>
</dbReference>
<evidence type="ECO:0000259" key="1">
    <source>
        <dbReference type="Pfam" id="PF01467"/>
    </source>
</evidence>
<dbReference type="InterPro" id="IPR036653">
    <property type="entry name" value="CinA-like_C"/>
</dbReference>
<sequence length="435" mass="47661">MAASQKQMLAFGSGAPLRMGYEARGEVKDFIQRLHSDRRTKLVLATTGAGSRVLAWLLNEPGASSTILEGIVPYNRRALENLLRPALPDVVAGTVNQEISALMAEACYARGQEYLREGSTVNSGSAPEYRLLGVGATAAISTTPERKGTNRFWVSVATKEGIHSYGSVLGKGTRTRAEEDELVSRAILFALEGSLQEGRGSDRLITIGLDVVEKLEHQEGSRNPGTLIAKFLKGETRLDSVLIDKDGVTATEYMRFQGLVLPGSFNPLHIGHQKLFEAAKRLSGERQAAYELAVVNADKGRLSVDETLRRVEQFRGESQVILTTKPLFVEKMNILPGCCFVSGYDTAVRILNPAYYAGGSEEMIHQLSEKANVGSRIFVAGRIEQLGNGESKFLTLRDIDIPNELNRMFVEIPEALFREDISSSQIRAQGREVDT</sequence>
<proteinExistence type="predicted"/>
<protein>
    <recommendedName>
        <fullName evidence="1">Cytidyltransferase-like domain-containing protein</fullName>
    </recommendedName>
</protein>
<dbReference type="Gene3D" id="3.40.50.620">
    <property type="entry name" value="HUPs"/>
    <property type="match status" value="1"/>
</dbReference>
<feature type="domain" description="Cytidyltransferase-like" evidence="1">
    <location>
        <begin position="261"/>
        <end position="428"/>
    </location>
</feature>
<dbReference type="Proteomes" id="UP001157974">
    <property type="component" value="Unassembled WGS sequence"/>
</dbReference>
<dbReference type="EMBL" id="JAMWBK010000010">
    <property type="protein sequence ID" value="KAJ8902023.1"/>
    <property type="molecule type" value="Genomic_DNA"/>
</dbReference>
<dbReference type="PANTHER" id="PTHR31285:SF0">
    <property type="entry name" value="NICOTINAMIDE MONONUCLEOTIDE ADENYLYLTRANSFERASE"/>
    <property type="match status" value="1"/>
</dbReference>
<dbReference type="InterPro" id="IPR014729">
    <property type="entry name" value="Rossmann-like_a/b/a_fold"/>
</dbReference>
<dbReference type="SUPFAM" id="SSF142433">
    <property type="entry name" value="CinA-like"/>
    <property type="match status" value="1"/>
</dbReference>
<evidence type="ECO:0000313" key="3">
    <source>
        <dbReference type="Proteomes" id="UP001157974"/>
    </source>
</evidence>
<name>A0AAV8UKC3_9RHOD</name>
<comment type="caution">
    <text evidence="2">The sequence shown here is derived from an EMBL/GenBank/DDBJ whole genome shotgun (WGS) entry which is preliminary data.</text>
</comment>
<accession>A0AAV8UKC3</accession>
<dbReference type="PANTHER" id="PTHR31285">
    <property type="entry name" value="NICOTINAMIDE MONONUCLEOTIDE ADENYLYLTRANSFERASE"/>
    <property type="match status" value="1"/>
</dbReference>
<organism evidence="2 3">
    <name type="scientific">Rhodosorus marinus</name>
    <dbReference type="NCBI Taxonomy" id="101924"/>
    <lineage>
        <taxon>Eukaryota</taxon>
        <taxon>Rhodophyta</taxon>
        <taxon>Stylonematophyceae</taxon>
        <taxon>Stylonematales</taxon>
        <taxon>Stylonemataceae</taxon>
        <taxon>Rhodosorus</taxon>
    </lineage>
</organism>
<dbReference type="Pfam" id="PF01467">
    <property type="entry name" value="CTP_transf_like"/>
    <property type="match status" value="1"/>
</dbReference>
<dbReference type="GO" id="GO:0000309">
    <property type="term" value="F:nicotinamide-nucleotide adenylyltransferase activity"/>
    <property type="evidence" value="ECO:0007669"/>
    <property type="project" value="TreeGrafter"/>
</dbReference>
<reference evidence="2 3" key="1">
    <citation type="journal article" date="2023" name="Nat. Commun.">
        <title>Origin of minicircular mitochondrial genomes in red algae.</title>
        <authorList>
            <person name="Lee Y."/>
            <person name="Cho C.H."/>
            <person name="Lee Y.M."/>
            <person name="Park S.I."/>
            <person name="Yang J.H."/>
            <person name="West J.A."/>
            <person name="Bhattacharya D."/>
            <person name="Yoon H.S."/>
        </authorList>
    </citation>
    <scope>NUCLEOTIDE SEQUENCE [LARGE SCALE GENOMIC DNA]</scope>
    <source>
        <strain evidence="2 3">CCMP1338</strain>
        <tissue evidence="2">Whole cell</tissue>
    </source>
</reference>
<dbReference type="Gene3D" id="3.90.950.20">
    <property type="entry name" value="CinA-like"/>
    <property type="match status" value="1"/>
</dbReference>
<dbReference type="GO" id="GO:0005737">
    <property type="term" value="C:cytoplasm"/>
    <property type="evidence" value="ECO:0007669"/>
    <property type="project" value="TreeGrafter"/>
</dbReference>
<dbReference type="GO" id="GO:0005634">
    <property type="term" value="C:nucleus"/>
    <property type="evidence" value="ECO:0007669"/>
    <property type="project" value="TreeGrafter"/>
</dbReference>
<evidence type="ECO:0000313" key="2">
    <source>
        <dbReference type="EMBL" id="KAJ8902023.1"/>
    </source>
</evidence>
<dbReference type="SUPFAM" id="SSF52374">
    <property type="entry name" value="Nucleotidylyl transferase"/>
    <property type="match status" value="1"/>
</dbReference>
<keyword evidence="3" id="KW-1185">Reference proteome</keyword>
<dbReference type="AlphaFoldDB" id="A0AAV8UKC3"/>